<reference evidence="3 4" key="1">
    <citation type="journal article" date="2011" name="Science">
        <title>The Selaginella genome identifies genetic changes associated with the evolution of vascular plants.</title>
        <authorList>
            <person name="Banks J.A."/>
            <person name="Nishiyama T."/>
            <person name="Hasebe M."/>
            <person name="Bowman J.L."/>
            <person name="Gribskov M."/>
            <person name="dePamphilis C."/>
            <person name="Albert V.A."/>
            <person name="Aono N."/>
            <person name="Aoyama T."/>
            <person name="Ambrose B.A."/>
            <person name="Ashton N.W."/>
            <person name="Axtell M.J."/>
            <person name="Barker E."/>
            <person name="Barker M.S."/>
            <person name="Bennetzen J.L."/>
            <person name="Bonawitz N.D."/>
            <person name="Chapple C."/>
            <person name="Cheng C."/>
            <person name="Correa L.G."/>
            <person name="Dacre M."/>
            <person name="DeBarry J."/>
            <person name="Dreyer I."/>
            <person name="Elias M."/>
            <person name="Engstrom E.M."/>
            <person name="Estelle M."/>
            <person name="Feng L."/>
            <person name="Finet C."/>
            <person name="Floyd S.K."/>
            <person name="Frommer W.B."/>
            <person name="Fujita T."/>
            <person name="Gramzow L."/>
            <person name="Gutensohn M."/>
            <person name="Harholt J."/>
            <person name="Hattori M."/>
            <person name="Heyl A."/>
            <person name="Hirai T."/>
            <person name="Hiwatashi Y."/>
            <person name="Ishikawa M."/>
            <person name="Iwata M."/>
            <person name="Karol K.G."/>
            <person name="Koehler B."/>
            <person name="Kolukisaoglu U."/>
            <person name="Kubo M."/>
            <person name="Kurata T."/>
            <person name="Lalonde S."/>
            <person name="Li K."/>
            <person name="Li Y."/>
            <person name="Litt A."/>
            <person name="Lyons E."/>
            <person name="Manning G."/>
            <person name="Maruyama T."/>
            <person name="Michael T.P."/>
            <person name="Mikami K."/>
            <person name="Miyazaki S."/>
            <person name="Morinaga S."/>
            <person name="Murata T."/>
            <person name="Mueller-Roeber B."/>
            <person name="Nelson D.R."/>
            <person name="Obara M."/>
            <person name="Oguri Y."/>
            <person name="Olmstead R.G."/>
            <person name="Onodera N."/>
            <person name="Petersen B.L."/>
            <person name="Pils B."/>
            <person name="Prigge M."/>
            <person name="Rensing S.A."/>
            <person name="Riano-Pachon D.M."/>
            <person name="Roberts A.W."/>
            <person name="Sato Y."/>
            <person name="Scheller H.V."/>
            <person name="Schulz B."/>
            <person name="Schulz C."/>
            <person name="Shakirov E.V."/>
            <person name="Shibagaki N."/>
            <person name="Shinohara N."/>
            <person name="Shippen D.E."/>
            <person name="Soerensen I."/>
            <person name="Sotooka R."/>
            <person name="Sugimoto N."/>
            <person name="Sugita M."/>
            <person name="Sumikawa N."/>
            <person name="Tanurdzic M."/>
            <person name="Theissen G."/>
            <person name="Ulvskov P."/>
            <person name="Wakazuki S."/>
            <person name="Weng J.K."/>
            <person name="Willats W.W."/>
            <person name="Wipf D."/>
            <person name="Wolf P.G."/>
            <person name="Yang L."/>
            <person name="Zimmer A.D."/>
            <person name="Zhu Q."/>
            <person name="Mitros T."/>
            <person name="Hellsten U."/>
            <person name="Loque D."/>
            <person name="Otillar R."/>
            <person name="Salamov A."/>
            <person name="Schmutz J."/>
            <person name="Shapiro H."/>
            <person name="Lindquist E."/>
            <person name="Lucas S."/>
            <person name="Rokhsar D."/>
            <person name="Grigoriev I.V."/>
        </authorList>
    </citation>
    <scope>NUCLEOTIDE SEQUENCE [LARGE SCALE GENOMIC DNA]</scope>
</reference>
<dbReference type="GO" id="GO:0003747">
    <property type="term" value="F:translation release factor activity"/>
    <property type="evidence" value="ECO:0007669"/>
    <property type="project" value="InterPro"/>
</dbReference>
<gene>
    <name evidence="3" type="ORF">SELMODRAFT_431302</name>
</gene>
<evidence type="ECO:0000256" key="1">
    <source>
        <dbReference type="ARBA" id="ARBA00010835"/>
    </source>
</evidence>
<dbReference type="STRING" id="88036.D8TC61"/>
<dbReference type="Gene3D" id="3.30.70.1660">
    <property type="match status" value="1"/>
</dbReference>
<sequence>MKRSNRTALSKTFFVFVKERSQLENKIKAIALLKSKLLVILEEQKAAEIKEIRGDVVKAEWGQEIRNYVFHPYRLVHDLRTNVETSDISGIMDGNVEPLLTAYLISSLAWRGNEDCELQCAWTESAIVSSEIAARLLGLDRRRQELTADIATVQGYESKRSSAKYRNQDNAILEIGKPARRVVWSTILKFGPMKSQTGQRVISKSAWSVSEKTPQIYLLLV</sequence>
<dbReference type="Gramene" id="EFJ05820">
    <property type="protein sequence ID" value="EFJ05820"/>
    <property type="gene ID" value="SELMODRAFT_431302"/>
</dbReference>
<dbReference type="eggNOG" id="KOG2726">
    <property type="taxonomic scope" value="Eukaryota"/>
</dbReference>
<accession>D8TC61</accession>
<dbReference type="PANTHER" id="PTHR43116:SF3">
    <property type="entry name" value="CLASS I PEPTIDE CHAIN RELEASE FACTOR"/>
    <property type="match status" value="1"/>
</dbReference>
<evidence type="ECO:0000313" key="3">
    <source>
        <dbReference type="EMBL" id="EFJ05820.1"/>
    </source>
</evidence>
<keyword evidence="4" id="KW-1185">Reference proteome</keyword>
<evidence type="ECO:0000259" key="2">
    <source>
        <dbReference type="Pfam" id="PF00472"/>
    </source>
</evidence>
<dbReference type="EMBL" id="GL377714">
    <property type="protein sequence ID" value="EFJ05820.1"/>
    <property type="molecule type" value="Genomic_DNA"/>
</dbReference>
<dbReference type="Pfam" id="PF00472">
    <property type="entry name" value="RF-1"/>
    <property type="match status" value="1"/>
</dbReference>
<proteinExistence type="inferred from homology"/>
<organism evidence="4">
    <name type="scientific">Selaginella moellendorffii</name>
    <name type="common">Spikemoss</name>
    <dbReference type="NCBI Taxonomy" id="88036"/>
    <lineage>
        <taxon>Eukaryota</taxon>
        <taxon>Viridiplantae</taxon>
        <taxon>Streptophyta</taxon>
        <taxon>Embryophyta</taxon>
        <taxon>Tracheophyta</taxon>
        <taxon>Lycopodiopsida</taxon>
        <taxon>Selaginellales</taxon>
        <taxon>Selaginellaceae</taxon>
        <taxon>Selaginella</taxon>
    </lineage>
</organism>
<dbReference type="InParanoid" id="D8TC61"/>
<dbReference type="KEGG" id="smo:SELMODRAFT_431302"/>
<name>D8TC61_SELML</name>
<comment type="similarity">
    <text evidence="1">Belongs to the prokaryotic/mitochondrial release factor family.</text>
</comment>
<dbReference type="PANTHER" id="PTHR43116">
    <property type="entry name" value="PEPTIDE CHAIN RELEASE FACTOR 2"/>
    <property type="match status" value="1"/>
</dbReference>
<dbReference type="InterPro" id="IPR000352">
    <property type="entry name" value="Pep_chain_release_fac_I"/>
</dbReference>
<dbReference type="HOGENOM" id="CLU_1252479_0_0_1"/>
<protein>
    <recommendedName>
        <fullName evidence="2">Prokaryotic-type class I peptide chain release factors domain-containing protein</fullName>
    </recommendedName>
</protein>
<evidence type="ECO:0000313" key="4">
    <source>
        <dbReference type="Proteomes" id="UP000001514"/>
    </source>
</evidence>
<dbReference type="InterPro" id="IPR045853">
    <property type="entry name" value="Pep_chain_release_fac_I_sf"/>
</dbReference>
<dbReference type="SUPFAM" id="SSF75620">
    <property type="entry name" value="Release factor"/>
    <property type="match status" value="1"/>
</dbReference>
<feature type="domain" description="Prokaryotic-type class I peptide chain release factors" evidence="2">
    <location>
        <begin position="18"/>
        <end position="80"/>
    </location>
</feature>
<dbReference type="Proteomes" id="UP000001514">
    <property type="component" value="Unassembled WGS sequence"/>
</dbReference>
<dbReference type="AlphaFoldDB" id="D8TC61"/>